<organism evidence="1 2">
    <name type="scientific">Alternaria gaisen</name>
    <dbReference type="NCBI Taxonomy" id="167740"/>
    <lineage>
        <taxon>Eukaryota</taxon>
        <taxon>Fungi</taxon>
        <taxon>Dikarya</taxon>
        <taxon>Ascomycota</taxon>
        <taxon>Pezizomycotina</taxon>
        <taxon>Dothideomycetes</taxon>
        <taxon>Pleosporomycetidae</taxon>
        <taxon>Pleosporales</taxon>
        <taxon>Pleosporineae</taxon>
        <taxon>Pleosporaceae</taxon>
        <taxon>Alternaria</taxon>
        <taxon>Alternaria sect. Alternaria</taxon>
    </lineage>
</organism>
<sequence length="104" mass="11321">MQIIGFLRPAALVVTVAGEICQKCSSEGAASVNLKILGAPDEVFVAAGKWPRPATDGVWDSCKQKGCLIEWSMHNNNDQVGLCFLPPQISAESPFQTWEDLTTW</sequence>
<accession>A0ACB6FFP8</accession>
<name>A0ACB6FFP8_9PLEO</name>
<reference evidence="1 2" key="1">
    <citation type="journal article" date="2019" name="bioRxiv">
        <title>Genomics, evolutionary history and diagnostics of the Alternaria alternata species group including apple and Asian pear pathotypes.</title>
        <authorList>
            <person name="Armitage A.D."/>
            <person name="Cockerton H.M."/>
            <person name="Sreenivasaprasad S."/>
            <person name="Woodhall J.W."/>
            <person name="Lane C.R."/>
            <person name="Harrison R.J."/>
            <person name="Clarkson J.P."/>
        </authorList>
    </citation>
    <scope>NUCLEOTIDE SEQUENCE [LARGE SCALE GENOMIC DNA]</scope>
    <source>
        <strain evidence="1 2">FERA 650</strain>
    </source>
</reference>
<evidence type="ECO:0000313" key="2">
    <source>
        <dbReference type="Proteomes" id="UP000293547"/>
    </source>
</evidence>
<evidence type="ECO:0000313" key="1">
    <source>
        <dbReference type="EMBL" id="KAB2103259.1"/>
    </source>
</evidence>
<gene>
    <name evidence="1" type="ORF">AG0111_0g8514</name>
</gene>
<proteinExistence type="predicted"/>
<keyword evidence="2" id="KW-1185">Reference proteome</keyword>
<protein>
    <submittedName>
        <fullName evidence="1">Uncharacterized protein</fullName>
    </submittedName>
</protein>
<dbReference type="Proteomes" id="UP000293547">
    <property type="component" value="Unassembled WGS sequence"/>
</dbReference>
<dbReference type="EMBL" id="PDWZ02000008">
    <property type="protein sequence ID" value="KAB2103259.1"/>
    <property type="molecule type" value="Genomic_DNA"/>
</dbReference>
<comment type="caution">
    <text evidence="1">The sequence shown here is derived from an EMBL/GenBank/DDBJ whole genome shotgun (WGS) entry which is preliminary data.</text>
</comment>